<evidence type="ECO:0000256" key="1">
    <source>
        <dbReference type="SAM" id="MobiDB-lite"/>
    </source>
</evidence>
<dbReference type="Proteomes" id="UP000298030">
    <property type="component" value="Unassembled WGS sequence"/>
</dbReference>
<name>A0A4Y7SEQ2_COPMI</name>
<protein>
    <submittedName>
        <fullName evidence="2">Uncharacterized protein</fullName>
    </submittedName>
</protein>
<feature type="region of interest" description="Disordered" evidence="1">
    <location>
        <begin position="40"/>
        <end position="103"/>
    </location>
</feature>
<dbReference type="AlphaFoldDB" id="A0A4Y7SEQ2"/>
<organism evidence="2 3">
    <name type="scientific">Coprinellus micaceus</name>
    <name type="common">Glistening ink-cap mushroom</name>
    <name type="synonym">Coprinus micaceus</name>
    <dbReference type="NCBI Taxonomy" id="71717"/>
    <lineage>
        <taxon>Eukaryota</taxon>
        <taxon>Fungi</taxon>
        <taxon>Dikarya</taxon>
        <taxon>Basidiomycota</taxon>
        <taxon>Agaricomycotina</taxon>
        <taxon>Agaricomycetes</taxon>
        <taxon>Agaricomycetidae</taxon>
        <taxon>Agaricales</taxon>
        <taxon>Agaricineae</taxon>
        <taxon>Psathyrellaceae</taxon>
        <taxon>Coprinellus</taxon>
    </lineage>
</organism>
<proteinExistence type="predicted"/>
<comment type="caution">
    <text evidence="2">The sequence shown here is derived from an EMBL/GenBank/DDBJ whole genome shotgun (WGS) entry which is preliminary data.</text>
</comment>
<evidence type="ECO:0000313" key="2">
    <source>
        <dbReference type="EMBL" id="TEB20287.1"/>
    </source>
</evidence>
<reference evidence="2 3" key="1">
    <citation type="journal article" date="2019" name="Nat. Ecol. Evol.">
        <title>Megaphylogeny resolves global patterns of mushroom evolution.</title>
        <authorList>
            <person name="Varga T."/>
            <person name="Krizsan K."/>
            <person name="Foldi C."/>
            <person name="Dima B."/>
            <person name="Sanchez-Garcia M."/>
            <person name="Sanchez-Ramirez S."/>
            <person name="Szollosi G.J."/>
            <person name="Szarkandi J.G."/>
            <person name="Papp V."/>
            <person name="Albert L."/>
            <person name="Andreopoulos W."/>
            <person name="Angelini C."/>
            <person name="Antonin V."/>
            <person name="Barry K.W."/>
            <person name="Bougher N.L."/>
            <person name="Buchanan P."/>
            <person name="Buyck B."/>
            <person name="Bense V."/>
            <person name="Catcheside P."/>
            <person name="Chovatia M."/>
            <person name="Cooper J."/>
            <person name="Damon W."/>
            <person name="Desjardin D."/>
            <person name="Finy P."/>
            <person name="Geml J."/>
            <person name="Haridas S."/>
            <person name="Hughes K."/>
            <person name="Justo A."/>
            <person name="Karasinski D."/>
            <person name="Kautmanova I."/>
            <person name="Kiss B."/>
            <person name="Kocsube S."/>
            <person name="Kotiranta H."/>
            <person name="LaButti K.M."/>
            <person name="Lechner B.E."/>
            <person name="Liimatainen K."/>
            <person name="Lipzen A."/>
            <person name="Lukacs Z."/>
            <person name="Mihaltcheva S."/>
            <person name="Morgado L.N."/>
            <person name="Niskanen T."/>
            <person name="Noordeloos M.E."/>
            <person name="Ohm R.A."/>
            <person name="Ortiz-Santana B."/>
            <person name="Ovrebo C."/>
            <person name="Racz N."/>
            <person name="Riley R."/>
            <person name="Savchenko A."/>
            <person name="Shiryaev A."/>
            <person name="Soop K."/>
            <person name="Spirin V."/>
            <person name="Szebenyi C."/>
            <person name="Tomsovsky M."/>
            <person name="Tulloss R.E."/>
            <person name="Uehling J."/>
            <person name="Grigoriev I.V."/>
            <person name="Vagvolgyi C."/>
            <person name="Papp T."/>
            <person name="Martin F.M."/>
            <person name="Miettinen O."/>
            <person name="Hibbett D.S."/>
            <person name="Nagy L.G."/>
        </authorList>
    </citation>
    <scope>NUCLEOTIDE SEQUENCE [LARGE SCALE GENOMIC DNA]</scope>
    <source>
        <strain evidence="2 3">FP101781</strain>
    </source>
</reference>
<sequence>MPPDGRDEDGPVQQLLGVDLQVFAGESEIDEEYLEQKNAKMLTSSGGRGSMIGDSPKAEIGDVPSLACGGRRSQARPGQRREGASLSPRESGQGQGILKNQSWGDYPSPRPLVSIWSTLILQSALAALTLPAQFVREDHEAWSGVRETAQMEQRAQCGSVAFLKRRAKLRVHLRKRQW</sequence>
<accession>A0A4Y7SEQ2</accession>
<gene>
    <name evidence="2" type="ORF">FA13DRAFT_1779960</name>
</gene>
<evidence type="ECO:0000313" key="3">
    <source>
        <dbReference type="Proteomes" id="UP000298030"/>
    </source>
</evidence>
<feature type="compositionally biased region" description="Polar residues" evidence="1">
    <location>
        <begin position="88"/>
        <end position="103"/>
    </location>
</feature>
<dbReference type="EMBL" id="QPFP01000145">
    <property type="protein sequence ID" value="TEB20287.1"/>
    <property type="molecule type" value="Genomic_DNA"/>
</dbReference>
<keyword evidence="3" id="KW-1185">Reference proteome</keyword>